<name>A0A1L0AYY9_9ASCO</name>
<accession>A0A1L0AYY9</accession>
<dbReference type="AlphaFoldDB" id="A0A1L0AYY9"/>
<organism evidence="1 2">
    <name type="scientific">Hanseniaspora guilliermondii</name>
    <dbReference type="NCBI Taxonomy" id="56406"/>
    <lineage>
        <taxon>Eukaryota</taxon>
        <taxon>Fungi</taxon>
        <taxon>Dikarya</taxon>
        <taxon>Ascomycota</taxon>
        <taxon>Saccharomycotina</taxon>
        <taxon>Saccharomycetes</taxon>
        <taxon>Saccharomycodales</taxon>
        <taxon>Saccharomycodaceae</taxon>
        <taxon>Hanseniaspora</taxon>
    </lineage>
</organism>
<evidence type="ECO:0000313" key="2">
    <source>
        <dbReference type="Proteomes" id="UP000183365"/>
    </source>
</evidence>
<protein>
    <submittedName>
        <fullName evidence="1">Uncharacterized protein</fullName>
    </submittedName>
</protein>
<dbReference type="VEuPathDB" id="FungiDB:HGUI_01520"/>
<dbReference type="Proteomes" id="UP000183365">
    <property type="component" value="Unassembled WGS sequence"/>
</dbReference>
<gene>
    <name evidence="1" type="ORF">HGUI_01520</name>
</gene>
<reference evidence="2" key="1">
    <citation type="submission" date="2016-11" db="EMBL/GenBank/DDBJ databases">
        <authorList>
            <person name="Guldener U."/>
        </authorList>
    </citation>
    <scope>NUCLEOTIDE SEQUENCE [LARGE SCALE GENOMIC DNA]</scope>
</reference>
<sequence length="194" mass="22378">MNKVHTITINNNIKSLDDFEHNHININNKRELVSPNIEYFHQNFDVVEPDFHTSFVLKSILKKSSSLNYHVQSSSGQLNFKDAVIFGTQINIINAIKQRQENASCNMDHVADLALPLPCNIHETISIKINTAIKQQYIQKKCLEDNGGYYYDDENNNLNNVEEFAIINAQALDCTDHKPHQKKQKKIIKKVRFV</sequence>
<proteinExistence type="predicted"/>
<keyword evidence="2" id="KW-1185">Reference proteome</keyword>
<dbReference type="EMBL" id="FQNF01000021">
    <property type="protein sequence ID" value="SGZ39320.1"/>
    <property type="molecule type" value="Genomic_DNA"/>
</dbReference>
<evidence type="ECO:0000313" key="1">
    <source>
        <dbReference type="EMBL" id="SGZ39320.1"/>
    </source>
</evidence>
<dbReference type="OrthoDB" id="3973258at2759"/>